<sequence>MVGIGRKESCDPGPKSPVASEELLHQNQCGLRLHKGHLCLQRAGPARLPDLHRGQVHQEVPNPVPVPERGLRCTPGRAGGQPPLTPKEEQLAHDPAQGQLRAARTAGVPAEAQPPAQNDVGAAARPARRQPQARAGPEPARVRQGPRAAAARAQLGTWAPQVRVGALRGGLCSEPGWGAQSGCLQGREGAALSPTQAFSCFSPPVSVQQCPTRAGRDPARPRGGSLSCHKVRSGGLGAAAAASHVPATASPSQGSCLCHPGGRLARSWSVWANSTTLLRPQASQRARQVLKGAAPASGPNAAGRHSLSTVLWRREWHLCPPSLWSWITILGLALLQQDGHFLGVRAHPRSLTWALLSLLRN</sequence>
<reference evidence="2" key="1">
    <citation type="journal article" date="2007" name="PLoS Biol.">
        <title>Rate of evolution in brain-expressed genes in humans and other primates.</title>
        <authorList>
            <person name="Wang H.-Y."/>
            <person name="Chien H.-C."/>
            <person name="Osada N."/>
            <person name="Hashimoto K."/>
            <person name="Sugano S."/>
            <person name="Gojobori T."/>
            <person name="Chou C.-K."/>
            <person name="Tsai S.-F."/>
            <person name="Wu C.-I."/>
            <person name="Shen C.-K.J."/>
        </authorList>
    </citation>
    <scope>NUCLEOTIDE SEQUENCE</scope>
</reference>
<evidence type="ECO:0000256" key="1">
    <source>
        <dbReference type="SAM" id="MobiDB-lite"/>
    </source>
</evidence>
<organism evidence="2">
    <name type="scientific">Macaca fascicularis</name>
    <name type="common">Crab-eating macaque</name>
    <name type="synonym">Cynomolgus monkey</name>
    <dbReference type="NCBI Taxonomy" id="9541"/>
    <lineage>
        <taxon>Eukaryota</taxon>
        <taxon>Metazoa</taxon>
        <taxon>Chordata</taxon>
        <taxon>Craniata</taxon>
        <taxon>Vertebrata</taxon>
        <taxon>Euteleostomi</taxon>
        <taxon>Mammalia</taxon>
        <taxon>Eutheria</taxon>
        <taxon>Euarchontoglires</taxon>
        <taxon>Primates</taxon>
        <taxon>Haplorrhini</taxon>
        <taxon>Catarrhini</taxon>
        <taxon>Cercopithecidae</taxon>
        <taxon>Cercopithecinae</taxon>
        <taxon>Macaca</taxon>
    </lineage>
</organism>
<protein>
    <submittedName>
        <fullName evidence="2">Macaca fascicularis brain cDNA clone: QbsB-11050, similar to human PITPNM family member 3 (PITPNM3), mRNA, RefSeq: NM_031220.1</fullName>
    </submittedName>
</protein>
<dbReference type="EMBL" id="AB171931">
    <property type="protein sequence ID" value="BAE88994.1"/>
    <property type="molecule type" value="mRNA"/>
</dbReference>
<evidence type="ECO:0000313" key="2">
    <source>
        <dbReference type="EMBL" id="BAE88994.1"/>
    </source>
</evidence>
<dbReference type="AlphaFoldDB" id="I7GHZ7"/>
<feature type="compositionally biased region" description="Low complexity" evidence="1">
    <location>
        <begin position="121"/>
        <end position="145"/>
    </location>
</feature>
<feature type="region of interest" description="Disordered" evidence="1">
    <location>
        <begin position="57"/>
        <end position="145"/>
    </location>
</feature>
<name>I7GHZ7_MACFA</name>
<proteinExistence type="evidence at transcript level"/>
<accession>I7GHZ7</accession>